<dbReference type="PROSITE" id="PS51078">
    <property type="entry name" value="ICLR_ED"/>
    <property type="match status" value="1"/>
</dbReference>
<keyword evidence="1" id="KW-0805">Transcription regulation</keyword>
<dbReference type="PANTHER" id="PTHR30136">
    <property type="entry name" value="HELIX-TURN-HELIX TRANSCRIPTIONAL REGULATOR, ICLR FAMILY"/>
    <property type="match status" value="1"/>
</dbReference>
<protein>
    <submittedName>
        <fullName evidence="5">Transcriptional regulator, IclR family</fullName>
    </submittedName>
</protein>
<dbReference type="GO" id="GO:0003677">
    <property type="term" value="F:DNA binding"/>
    <property type="evidence" value="ECO:0007669"/>
    <property type="project" value="UniProtKB-KW"/>
</dbReference>
<feature type="domain" description="IclR-ED" evidence="4">
    <location>
        <begin position="79"/>
        <end position="259"/>
    </location>
</feature>
<dbReference type="InterPro" id="IPR014757">
    <property type="entry name" value="Tscrpt_reg_IclR_C"/>
</dbReference>
<dbReference type="InterPro" id="IPR050707">
    <property type="entry name" value="HTH_MetabolicPath_Reg"/>
</dbReference>
<evidence type="ECO:0000313" key="5">
    <source>
        <dbReference type="EMBL" id="SEG59708.1"/>
    </source>
</evidence>
<dbReference type="Gene3D" id="1.10.10.10">
    <property type="entry name" value="Winged helix-like DNA-binding domain superfamily/Winged helix DNA-binding domain"/>
    <property type="match status" value="1"/>
</dbReference>
<evidence type="ECO:0000256" key="1">
    <source>
        <dbReference type="ARBA" id="ARBA00023015"/>
    </source>
</evidence>
<evidence type="ECO:0000256" key="3">
    <source>
        <dbReference type="ARBA" id="ARBA00023163"/>
    </source>
</evidence>
<name>A0A1H6BG13_9EURY</name>
<keyword evidence="2" id="KW-0238">DNA-binding</keyword>
<dbReference type="InterPro" id="IPR036388">
    <property type="entry name" value="WH-like_DNA-bd_sf"/>
</dbReference>
<dbReference type="Gene3D" id="3.30.450.40">
    <property type="match status" value="1"/>
</dbReference>
<keyword evidence="6" id="KW-1185">Reference proteome</keyword>
<gene>
    <name evidence="5" type="ORF">SAMN04488133_2829</name>
</gene>
<dbReference type="GO" id="GO:0045892">
    <property type="term" value="P:negative regulation of DNA-templated transcription"/>
    <property type="evidence" value="ECO:0007669"/>
    <property type="project" value="TreeGrafter"/>
</dbReference>
<evidence type="ECO:0000256" key="2">
    <source>
        <dbReference type="ARBA" id="ARBA00023125"/>
    </source>
</evidence>
<dbReference type="AlphaFoldDB" id="A0A1H6BG13"/>
<keyword evidence="3" id="KW-0804">Transcription</keyword>
<dbReference type="EMBL" id="FNVN01000004">
    <property type="protein sequence ID" value="SEG59708.1"/>
    <property type="molecule type" value="Genomic_DNA"/>
</dbReference>
<dbReference type="InterPro" id="IPR036390">
    <property type="entry name" value="WH_DNA-bd_sf"/>
</dbReference>
<dbReference type="GO" id="GO:0003700">
    <property type="term" value="F:DNA-binding transcription factor activity"/>
    <property type="evidence" value="ECO:0007669"/>
    <property type="project" value="TreeGrafter"/>
</dbReference>
<dbReference type="Pfam" id="PF01614">
    <property type="entry name" value="IclR_C"/>
    <property type="match status" value="1"/>
</dbReference>
<dbReference type="SUPFAM" id="SSF46785">
    <property type="entry name" value="Winged helix' DNA-binding domain"/>
    <property type="match status" value="1"/>
</dbReference>
<dbReference type="Proteomes" id="UP000236740">
    <property type="component" value="Unassembled WGS sequence"/>
</dbReference>
<dbReference type="InterPro" id="IPR005471">
    <property type="entry name" value="Tscrpt_reg_IclR_N"/>
</dbReference>
<accession>A0A1H6BG13</accession>
<dbReference type="InterPro" id="IPR029016">
    <property type="entry name" value="GAF-like_dom_sf"/>
</dbReference>
<dbReference type="SUPFAM" id="SSF55781">
    <property type="entry name" value="GAF domain-like"/>
    <property type="match status" value="1"/>
</dbReference>
<sequence>MFIYPPRERRPVPEHGRELTTTATSLRIVDAIKRLEGARMSEIATELGLANSTVHAHLATLRNHELVVKEGNEFHLGIKFFHLGEQARHRKPEYEIVRRHAHELSNRLNEEVAFAITEHGRSVIIFDENNDPAKEGFQVGRYFHMHNSASGKAMLAEFSRGRVDEVLERWGLPKETENTIQRAEELYDELERTRERGYSLNRQEALEGLMAVGMAITTPDGDVLGSLDVSGPPYRLSEEEIVPELREAVTQIEREIASR</sequence>
<organism evidence="5 6">
    <name type="scientific">Halobellus limi</name>
    <dbReference type="NCBI Taxonomy" id="699433"/>
    <lineage>
        <taxon>Archaea</taxon>
        <taxon>Methanobacteriati</taxon>
        <taxon>Methanobacteriota</taxon>
        <taxon>Stenosarchaea group</taxon>
        <taxon>Halobacteria</taxon>
        <taxon>Halobacteriales</taxon>
        <taxon>Haloferacaceae</taxon>
        <taxon>Halobellus</taxon>
    </lineage>
</organism>
<evidence type="ECO:0000259" key="4">
    <source>
        <dbReference type="PROSITE" id="PS51078"/>
    </source>
</evidence>
<dbReference type="Pfam" id="PF09339">
    <property type="entry name" value="HTH_IclR"/>
    <property type="match status" value="1"/>
</dbReference>
<evidence type="ECO:0000313" key="6">
    <source>
        <dbReference type="Proteomes" id="UP000236740"/>
    </source>
</evidence>
<dbReference type="SMART" id="SM00346">
    <property type="entry name" value="HTH_ICLR"/>
    <property type="match status" value="1"/>
</dbReference>
<reference evidence="5 6" key="1">
    <citation type="submission" date="2016-10" db="EMBL/GenBank/DDBJ databases">
        <authorList>
            <person name="de Groot N.N."/>
        </authorList>
    </citation>
    <scope>NUCLEOTIDE SEQUENCE [LARGE SCALE GENOMIC DNA]</scope>
    <source>
        <strain evidence="5 6">CGMCC 1.10331</strain>
    </source>
</reference>
<proteinExistence type="predicted"/>
<dbReference type="PANTHER" id="PTHR30136:SF35">
    <property type="entry name" value="HTH-TYPE TRANSCRIPTIONAL REGULATOR RV1719"/>
    <property type="match status" value="1"/>
</dbReference>